<dbReference type="FunFam" id="3.40.50.10180:FF:000001">
    <property type="entry name" value="Glycerate kinase"/>
    <property type="match status" value="1"/>
</dbReference>
<evidence type="ECO:0000256" key="8">
    <source>
        <dbReference type="ARBA" id="ARBA00020720"/>
    </source>
</evidence>
<dbReference type="InterPro" id="IPR007835">
    <property type="entry name" value="MOFRL"/>
</dbReference>
<proteinExistence type="inferred from homology"/>
<feature type="compositionally biased region" description="Basic residues" evidence="18">
    <location>
        <begin position="1"/>
        <end position="18"/>
    </location>
</feature>
<keyword evidence="10" id="KW-1017">Isopeptide bond</keyword>
<dbReference type="Pfam" id="PF13660">
    <property type="entry name" value="DUF4147"/>
    <property type="match status" value="1"/>
</dbReference>
<keyword evidence="14" id="KW-0067">ATP-binding</keyword>
<dbReference type="Gene3D" id="1.10.20.10">
    <property type="entry name" value="Histone, subunit A"/>
    <property type="match status" value="1"/>
</dbReference>
<evidence type="ECO:0000256" key="5">
    <source>
        <dbReference type="ARBA" id="ARBA00005393"/>
    </source>
</evidence>
<dbReference type="EMBL" id="NNAY01002052">
    <property type="protein sequence ID" value="OXU22232.1"/>
    <property type="molecule type" value="Genomic_DNA"/>
</dbReference>
<evidence type="ECO:0000256" key="13">
    <source>
        <dbReference type="ARBA" id="ARBA00022777"/>
    </source>
</evidence>
<dbReference type="InterPro" id="IPR038614">
    <property type="entry name" value="GK_N_sf"/>
</dbReference>
<dbReference type="SUPFAM" id="SSF82544">
    <property type="entry name" value="GckA/TtuD-like"/>
    <property type="match status" value="1"/>
</dbReference>
<evidence type="ECO:0000256" key="15">
    <source>
        <dbReference type="ARBA" id="ARBA00023125"/>
    </source>
</evidence>
<dbReference type="InterPro" id="IPR025286">
    <property type="entry name" value="MOFRL_assoc_dom"/>
</dbReference>
<evidence type="ECO:0000256" key="7">
    <source>
        <dbReference type="ARBA" id="ARBA00012101"/>
    </source>
</evidence>
<keyword evidence="12" id="KW-0547">Nucleotide-binding</keyword>
<dbReference type="GO" id="GO:0005737">
    <property type="term" value="C:cytoplasm"/>
    <property type="evidence" value="ECO:0007669"/>
    <property type="project" value="TreeGrafter"/>
</dbReference>
<evidence type="ECO:0000256" key="1">
    <source>
        <dbReference type="ARBA" id="ARBA00000694"/>
    </source>
</evidence>
<accession>A0A232EV51</accession>
<dbReference type="PRINTS" id="PR00620">
    <property type="entry name" value="HISTONEH2A"/>
</dbReference>
<keyword evidence="17" id="KW-0544">Nucleosome core</keyword>
<evidence type="ECO:0000259" key="21">
    <source>
        <dbReference type="Pfam" id="PF13660"/>
    </source>
</evidence>
<evidence type="ECO:0000256" key="11">
    <source>
        <dbReference type="ARBA" id="ARBA00022679"/>
    </source>
</evidence>
<reference evidence="22 23" key="1">
    <citation type="journal article" date="2017" name="Curr. Biol.">
        <title>The Evolution of Venom by Co-option of Single-Copy Genes.</title>
        <authorList>
            <person name="Martinson E.O."/>
            <person name="Mrinalini"/>
            <person name="Kelkar Y.D."/>
            <person name="Chang C.H."/>
            <person name="Werren J.H."/>
        </authorList>
    </citation>
    <scope>NUCLEOTIDE SEQUENCE [LARGE SCALE GENOMIC DNA]</scope>
    <source>
        <strain evidence="22 23">Alberta</strain>
        <tissue evidence="22">Whole body</tissue>
    </source>
</reference>
<keyword evidence="13" id="KW-0418">Kinase</keyword>
<dbReference type="PROSITE" id="PS00046">
    <property type="entry name" value="HISTONE_H2A"/>
    <property type="match status" value="1"/>
</dbReference>
<dbReference type="Gene3D" id="3.40.50.10180">
    <property type="entry name" value="Glycerate kinase, MOFRL-like N-terminal domain"/>
    <property type="match status" value="1"/>
</dbReference>
<evidence type="ECO:0000256" key="3">
    <source>
        <dbReference type="ARBA" id="ARBA00004123"/>
    </source>
</evidence>
<keyword evidence="9" id="KW-0158">Chromosome</keyword>
<feature type="domain" description="Core Histone H2A/H2B/H3" evidence="19">
    <location>
        <begin position="11"/>
        <end position="88"/>
    </location>
</feature>
<evidence type="ECO:0000256" key="2">
    <source>
        <dbReference type="ARBA" id="ARBA00002001"/>
    </source>
</evidence>
<dbReference type="Pfam" id="PF00125">
    <property type="entry name" value="Histone"/>
    <property type="match status" value="1"/>
</dbReference>
<dbReference type="EC" id="2.7.1.31" evidence="7"/>
<dbReference type="Gene3D" id="3.40.1480.10">
    <property type="entry name" value="MOFRL domain"/>
    <property type="match status" value="1"/>
</dbReference>
<dbReference type="STRING" id="543379.A0A232EV51"/>
<evidence type="ECO:0000256" key="9">
    <source>
        <dbReference type="ARBA" id="ARBA00022454"/>
    </source>
</evidence>
<dbReference type="FunFam" id="1.10.20.10:FF:000103">
    <property type="entry name" value="Histone H2A type 1"/>
    <property type="match status" value="1"/>
</dbReference>
<comment type="catalytic activity">
    <reaction evidence="1">
        <text>(R)-glycerate + ATP = (2R)-3-phosphoglycerate + ADP + H(+)</text>
        <dbReference type="Rhea" id="RHEA:23516"/>
        <dbReference type="ChEBI" id="CHEBI:15378"/>
        <dbReference type="ChEBI" id="CHEBI:16659"/>
        <dbReference type="ChEBI" id="CHEBI:30616"/>
        <dbReference type="ChEBI" id="CHEBI:58272"/>
        <dbReference type="ChEBI" id="CHEBI:456216"/>
        <dbReference type="EC" id="2.7.1.31"/>
    </reaction>
</comment>
<evidence type="ECO:0000256" key="16">
    <source>
        <dbReference type="ARBA" id="ARBA00023242"/>
    </source>
</evidence>
<comment type="subcellular location">
    <subcellularLocation>
        <location evidence="4">Chromosome</location>
    </subcellularLocation>
    <subcellularLocation>
        <location evidence="3">Nucleus</location>
    </subcellularLocation>
</comment>
<dbReference type="GO" id="GO:0000786">
    <property type="term" value="C:nucleosome"/>
    <property type="evidence" value="ECO:0007669"/>
    <property type="project" value="UniProtKB-KW"/>
</dbReference>
<dbReference type="InterPro" id="IPR009072">
    <property type="entry name" value="Histone-fold"/>
</dbReference>
<dbReference type="GO" id="GO:0046982">
    <property type="term" value="F:protein heterodimerization activity"/>
    <property type="evidence" value="ECO:0007669"/>
    <property type="project" value="InterPro"/>
</dbReference>
<dbReference type="GO" id="GO:0008887">
    <property type="term" value="F:glycerate kinase activity"/>
    <property type="evidence" value="ECO:0007669"/>
    <property type="project" value="UniProtKB-EC"/>
</dbReference>
<dbReference type="Pfam" id="PF05161">
    <property type="entry name" value="MOFRL"/>
    <property type="match status" value="1"/>
</dbReference>
<comment type="similarity">
    <text evidence="5">Belongs to the glycerate kinase type-2 family.</text>
</comment>
<sequence length="668" mass="72835">MSGRGKGGKVKGKSKTRSTRAGLQFPVGRIHRLLRKGNYAERVGAGAPVYLAAVMEYLAAEVLELAGNAARDNKKTRIIPRHLQLAIRNDEDTSHPNLDLLSLIKRFKNNYLPSEIKHTTATMDIDAKLLPSARSELVDIFKAGVASVMPADLIEKKVRLVDNHLVVDDISYAITENVYLVGFGKAVAGMAHSLEKLLGRRLKRGIISVPRCSKMHCEANRSRVVEYREGAEHNQPDANSAASTELIVELVENLTENDTLLTLISGGGSALLFSPKPPMTAETKTQLCRRLQNAGAGIAELNHVRKLLSKVKGGGLAKSAYPARVLALVLSDIIGDPIESIASGPTCPLAAENPGREAIDILRKYNLYDDLEENVKHLLLKADENKSKENTILDKGKFKHVENVIIGSNSTALQAAEAAAKDYDFESAMLSSVVEGDVKNVSYAYAKLAHIACHALENKFSNKQGFMAAVEKEKIEILKVSSEKLEKAFETLSGLGKGKGIVLLSGGEPTVVVKGSGKGGRNQELALRFSLDWLSEIAKDPTLAKYFVLFLSAGTDGQDGPTDAAGAFGYAAIRPKIMSNLGEILEKKKSTQSSEQVRELNDKIKQIEGMLPEHILKRNDSYNFYSAFENGKDLVKTGLTGTNHIESYIPTKKMMLHKHIAHSVLQWL</sequence>
<evidence type="ECO:0000259" key="20">
    <source>
        <dbReference type="Pfam" id="PF05161"/>
    </source>
</evidence>
<dbReference type="CDD" id="cd00074">
    <property type="entry name" value="HFD_H2A"/>
    <property type="match status" value="1"/>
</dbReference>
<protein>
    <recommendedName>
        <fullName evidence="8">Glycerate kinase</fullName>
        <ecNumber evidence="7">2.7.1.31</ecNumber>
    </recommendedName>
</protein>
<evidence type="ECO:0000256" key="4">
    <source>
        <dbReference type="ARBA" id="ARBA00004286"/>
    </source>
</evidence>
<evidence type="ECO:0000256" key="17">
    <source>
        <dbReference type="ARBA" id="ARBA00023269"/>
    </source>
</evidence>
<evidence type="ECO:0000259" key="19">
    <source>
        <dbReference type="Pfam" id="PF00125"/>
    </source>
</evidence>
<dbReference type="SMART" id="SM00414">
    <property type="entry name" value="H2A"/>
    <property type="match status" value="1"/>
</dbReference>
<keyword evidence="15" id="KW-0238">DNA-binding</keyword>
<keyword evidence="11" id="KW-0808">Transferase</keyword>
<dbReference type="InterPro" id="IPR032458">
    <property type="entry name" value="Histone_H2A_CS"/>
</dbReference>
<evidence type="ECO:0000256" key="14">
    <source>
        <dbReference type="ARBA" id="ARBA00022840"/>
    </source>
</evidence>
<dbReference type="PANTHER" id="PTHR12227:SF0">
    <property type="entry name" value="GLYCERATE KINASE"/>
    <property type="match status" value="1"/>
</dbReference>
<dbReference type="GO" id="GO:0003677">
    <property type="term" value="F:DNA binding"/>
    <property type="evidence" value="ECO:0007669"/>
    <property type="project" value="UniProtKB-KW"/>
</dbReference>
<dbReference type="InterPro" id="IPR039760">
    <property type="entry name" value="MOFRL_protein"/>
</dbReference>
<dbReference type="GO" id="GO:0005634">
    <property type="term" value="C:nucleus"/>
    <property type="evidence" value="ECO:0007669"/>
    <property type="project" value="UniProtKB-SubCell"/>
</dbReference>
<evidence type="ECO:0000256" key="10">
    <source>
        <dbReference type="ARBA" id="ARBA00022499"/>
    </source>
</evidence>
<keyword evidence="23" id="KW-1185">Reference proteome</keyword>
<evidence type="ECO:0000313" key="22">
    <source>
        <dbReference type="EMBL" id="OXU22232.1"/>
    </source>
</evidence>
<organism evidence="22 23">
    <name type="scientific">Trichomalopsis sarcophagae</name>
    <dbReference type="NCBI Taxonomy" id="543379"/>
    <lineage>
        <taxon>Eukaryota</taxon>
        <taxon>Metazoa</taxon>
        <taxon>Ecdysozoa</taxon>
        <taxon>Arthropoda</taxon>
        <taxon>Hexapoda</taxon>
        <taxon>Insecta</taxon>
        <taxon>Pterygota</taxon>
        <taxon>Neoptera</taxon>
        <taxon>Endopterygota</taxon>
        <taxon>Hymenoptera</taxon>
        <taxon>Apocrita</taxon>
        <taxon>Proctotrupomorpha</taxon>
        <taxon>Chalcidoidea</taxon>
        <taxon>Pteromalidae</taxon>
        <taxon>Pteromalinae</taxon>
        <taxon>Trichomalopsis</taxon>
    </lineage>
</organism>
<feature type="domain" description="MOFRL" evidence="20">
    <location>
        <begin position="502"/>
        <end position="598"/>
    </location>
</feature>
<evidence type="ECO:0000256" key="18">
    <source>
        <dbReference type="SAM" id="MobiDB-lite"/>
    </source>
</evidence>
<dbReference type="OrthoDB" id="44918at2759"/>
<dbReference type="GO" id="GO:0030527">
    <property type="term" value="F:structural constituent of chromatin"/>
    <property type="evidence" value="ECO:0007669"/>
    <property type="project" value="InterPro"/>
</dbReference>
<feature type="domain" description="MOFRL-associated" evidence="21">
    <location>
        <begin position="137"/>
        <end position="379"/>
    </location>
</feature>
<name>A0A232EV51_9HYME</name>
<dbReference type="InterPro" id="IPR002119">
    <property type="entry name" value="Histone_H2A"/>
</dbReference>
<dbReference type="PANTHER" id="PTHR12227">
    <property type="entry name" value="GLYCERATE KINASE"/>
    <property type="match status" value="1"/>
</dbReference>
<dbReference type="InterPro" id="IPR007125">
    <property type="entry name" value="H2A/H2B/H3"/>
</dbReference>
<keyword evidence="16" id="KW-0539">Nucleus</keyword>
<comment type="function">
    <text evidence="2">Core component of nucleosome. Nucleosomes wrap and compact DNA into chromatin, limiting DNA accessibility to the cellular machineries which require DNA as a template. Histones thereby play a central role in transcription regulation, DNA repair, DNA replication and chromosomal stability. DNA accessibility is regulated via a complex set of post-translational modifications of histones, also called histone code, and nucleosome remodeling.</text>
</comment>
<dbReference type="SUPFAM" id="SSF47113">
    <property type="entry name" value="Histone-fold"/>
    <property type="match status" value="1"/>
</dbReference>
<dbReference type="AlphaFoldDB" id="A0A232EV51"/>
<comment type="similarity">
    <text evidence="6">Belongs to the histone H2A family.</text>
</comment>
<comment type="caution">
    <text evidence="22">The sequence shown here is derived from an EMBL/GenBank/DDBJ whole genome shotgun (WGS) entry which is preliminary data.</text>
</comment>
<dbReference type="InterPro" id="IPR037035">
    <property type="entry name" value="GK-like_C_sf"/>
</dbReference>
<evidence type="ECO:0000256" key="6">
    <source>
        <dbReference type="ARBA" id="ARBA00010691"/>
    </source>
</evidence>
<dbReference type="Proteomes" id="UP000215335">
    <property type="component" value="Unassembled WGS sequence"/>
</dbReference>
<feature type="region of interest" description="Disordered" evidence="18">
    <location>
        <begin position="1"/>
        <end position="21"/>
    </location>
</feature>
<dbReference type="GO" id="GO:0005524">
    <property type="term" value="F:ATP binding"/>
    <property type="evidence" value="ECO:0007669"/>
    <property type="project" value="UniProtKB-KW"/>
</dbReference>
<gene>
    <name evidence="22" type="ORF">TSAR_016875</name>
</gene>
<evidence type="ECO:0000256" key="12">
    <source>
        <dbReference type="ARBA" id="ARBA00022741"/>
    </source>
</evidence>
<evidence type="ECO:0000313" key="23">
    <source>
        <dbReference type="Proteomes" id="UP000215335"/>
    </source>
</evidence>